<dbReference type="AlphaFoldDB" id="A0A1H4V1M9"/>
<dbReference type="Pfam" id="PF12833">
    <property type="entry name" value="HTH_18"/>
    <property type="match status" value="1"/>
</dbReference>
<sequence length="277" mass="30970">MKPATRIHYGQRMEPVLRWLASHPHSDPDLYHLADLACMSAYHFHRIYRAMMGETLNATVQRMRMHLAAAALAGTQEDLAEVALRAGYESGAAFNRAFSGVFGVPPGRYRATRSRPFDPKESNMYPITIEHFPGVVLAALPHQGSYQEIGPVFTRVFMLAASQGLMHPTACGFGVYLNDPEQVPTEQLRSLAGVSVAPDADLGEKLERFEIPQGRYAILNYVGPYNEMGKAYAWMFSEWLPESGLTPGNFPMFEQYVNDPRSTPPAQLQTRIYLSVE</sequence>
<dbReference type="Proteomes" id="UP000198982">
    <property type="component" value="Unassembled WGS sequence"/>
</dbReference>
<dbReference type="InterPro" id="IPR009057">
    <property type="entry name" value="Homeodomain-like_sf"/>
</dbReference>
<dbReference type="GO" id="GO:0003700">
    <property type="term" value="F:DNA-binding transcription factor activity"/>
    <property type="evidence" value="ECO:0007669"/>
    <property type="project" value="InterPro"/>
</dbReference>
<evidence type="ECO:0000313" key="5">
    <source>
        <dbReference type="EMBL" id="SEC74897.1"/>
    </source>
</evidence>
<dbReference type="RefSeq" id="WP_092318021.1">
    <property type="nucleotide sequence ID" value="NZ_FNTJ01000002.1"/>
</dbReference>
<dbReference type="Gene3D" id="1.10.10.60">
    <property type="entry name" value="Homeodomain-like"/>
    <property type="match status" value="2"/>
</dbReference>
<dbReference type="PANTHER" id="PTHR40055">
    <property type="entry name" value="TRANSCRIPTIONAL REGULATOR YGIV-RELATED"/>
    <property type="match status" value="1"/>
</dbReference>
<evidence type="ECO:0000256" key="3">
    <source>
        <dbReference type="ARBA" id="ARBA00023163"/>
    </source>
</evidence>
<dbReference type="InterPro" id="IPR029442">
    <property type="entry name" value="GyrI-like"/>
</dbReference>
<dbReference type="SMART" id="SM00871">
    <property type="entry name" value="AraC_E_bind"/>
    <property type="match status" value="1"/>
</dbReference>
<dbReference type="PRINTS" id="PR00032">
    <property type="entry name" value="HTHARAC"/>
</dbReference>
<name>A0A1H4V1M9_9PSED</name>
<keyword evidence="1" id="KW-0805">Transcription regulation</keyword>
<dbReference type="SUPFAM" id="SSF55136">
    <property type="entry name" value="Probable bacterial effector-binding domain"/>
    <property type="match status" value="1"/>
</dbReference>
<dbReference type="InterPro" id="IPR018060">
    <property type="entry name" value="HTH_AraC"/>
</dbReference>
<dbReference type="SMART" id="SM00342">
    <property type="entry name" value="HTH_ARAC"/>
    <property type="match status" value="1"/>
</dbReference>
<dbReference type="GO" id="GO:0043565">
    <property type="term" value="F:sequence-specific DNA binding"/>
    <property type="evidence" value="ECO:0007669"/>
    <property type="project" value="InterPro"/>
</dbReference>
<dbReference type="Pfam" id="PF06445">
    <property type="entry name" value="GyrI-like"/>
    <property type="match status" value="1"/>
</dbReference>
<dbReference type="InterPro" id="IPR011256">
    <property type="entry name" value="Reg_factor_effector_dom_sf"/>
</dbReference>
<keyword evidence="3" id="KW-0804">Transcription</keyword>
<evidence type="ECO:0000313" key="6">
    <source>
        <dbReference type="Proteomes" id="UP000198982"/>
    </source>
</evidence>
<accession>A0A1H4V1M9</accession>
<evidence type="ECO:0000256" key="1">
    <source>
        <dbReference type="ARBA" id="ARBA00023015"/>
    </source>
</evidence>
<evidence type="ECO:0000259" key="4">
    <source>
        <dbReference type="PROSITE" id="PS01124"/>
    </source>
</evidence>
<dbReference type="SUPFAM" id="SSF46689">
    <property type="entry name" value="Homeodomain-like"/>
    <property type="match status" value="2"/>
</dbReference>
<evidence type="ECO:0000256" key="2">
    <source>
        <dbReference type="ARBA" id="ARBA00023125"/>
    </source>
</evidence>
<keyword evidence="2" id="KW-0238">DNA-binding</keyword>
<dbReference type="InterPro" id="IPR010499">
    <property type="entry name" value="AraC_E-bd"/>
</dbReference>
<dbReference type="Gene3D" id="3.20.80.10">
    <property type="entry name" value="Regulatory factor, effector binding domain"/>
    <property type="match status" value="1"/>
</dbReference>
<proteinExistence type="predicted"/>
<protein>
    <submittedName>
        <fullName evidence="5">AraC family transcriptional regulator</fullName>
    </submittedName>
</protein>
<reference evidence="6" key="1">
    <citation type="submission" date="2016-10" db="EMBL/GenBank/DDBJ databases">
        <authorList>
            <person name="Varghese N."/>
            <person name="Submissions S."/>
        </authorList>
    </citation>
    <scope>NUCLEOTIDE SEQUENCE [LARGE SCALE GENOMIC DNA]</scope>
    <source>
        <strain evidence="6">DSM 9751</strain>
    </source>
</reference>
<feature type="domain" description="HTH araC/xylS-type" evidence="4">
    <location>
        <begin position="14"/>
        <end position="112"/>
    </location>
</feature>
<dbReference type="EMBL" id="FNTJ01000002">
    <property type="protein sequence ID" value="SEC74897.1"/>
    <property type="molecule type" value="Genomic_DNA"/>
</dbReference>
<gene>
    <name evidence="5" type="ORF">SAMN05216178_4717</name>
</gene>
<dbReference type="InterPro" id="IPR020449">
    <property type="entry name" value="Tscrpt_reg_AraC-type_HTH"/>
</dbReference>
<dbReference type="PROSITE" id="PS01124">
    <property type="entry name" value="HTH_ARAC_FAMILY_2"/>
    <property type="match status" value="1"/>
</dbReference>
<keyword evidence="6" id="KW-1185">Reference proteome</keyword>
<dbReference type="PANTHER" id="PTHR40055:SF1">
    <property type="entry name" value="TRANSCRIPTIONAL REGULATOR YGIV-RELATED"/>
    <property type="match status" value="1"/>
</dbReference>
<dbReference type="InterPro" id="IPR050908">
    <property type="entry name" value="SmbC-like"/>
</dbReference>
<organism evidence="5 6">
    <name type="scientific">Pseudomonas saponiphila</name>
    <dbReference type="NCBI Taxonomy" id="556534"/>
    <lineage>
        <taxon>Bacteria</taxon>
        <taxon>Pseudomonadati</taxon>
        <taxon>Pseudomonadota</taxon>
        <taxon>Gammaproteobacteria</taxon>
        <taxon>Pseudomonadales</taxon>
        <taxon>Pseudomonadaceae</taxon>
        <taxon>Pseudomonas</taxon>
    </lineage>
</organism>